<dbReference type="AlphaFoldDB" id="A0A6L6Q6F2"/>
<proteinExistence type="predicted"/>
<feature type="binding site" evidence="3">
    <location>
        <position position="239"/>
    </location>
    <ligand>
        <name>ATP</name>
        <dbReference type="ChEBI" id="CHEBI:30616"/>
    </ligand>
</feature>
<dbReference type="PROSITE" id="PS51450">
    <property type="entry name" value="LRR"/>
    <property type="match status" value="1"/>
</dbReference>
<keyword evidence="3" id="KW-0547">Nucleotide-binding</keyword>
<dbReference type="InterPro" id="IPR050216">
    <property type="entry name" value="LRR_domain-containing"/>
</dbReference>
<dbReference type="InterPro" id="IPR001611">
    <property type="entry name" value="Leu-rich_rpt"/>
</dbReference>
<evidence type="ECO:0000256" key="1">
    <source>
        <dbReference type="ARBA" id="ARBA00022614"/>
    </source>
</evidence>
<accession>A0A6L6Q6F2</accession>
<dbReference type="PANTHER" id="PTHR48051:SF1">
    <property type="entry name" value="RAS SUPPRESSOR PROTEIN 1"/>
    <property type="match status" value="1"/>
</dbReference>
<evidence type="ECO:0000256" key="2">
    <source>
        <dbReference type="ARBA" id="ARBA00022737"/>
    </source>
</evidence>
<evidence type="ECO:0000313" key="5">
    <source>
        <dbReference type="EMBL" id="MTW05357.1"/>
    </source>
</evidence>
<dbReference type="PROSITE" id="PS00107">
    <property type="entry name" value="PROTEIN_KINASE_ATP"/>
    <property type="match status" value="1"/>
</dbReference>
<dbReference type="GO" id="GO:0005737">
    <property type="term" value="C:cytoplasm"/>
    <property type="evidence" value="ECO:0007669"/>
    <property type="project" value="TreeGrafter"/>
</dbReference>
<dbReference type="Gene3D" id="3.30.200.20">
    <property type="entry name" value="Phosphorylase Kinase, domain 1"/>
    <property type="match status" value="1"/>
</dbReference>
<dbReference type="Pfam" id="PF00069">
    <property type="entry name" value="Pkinase"/>
    <property type="match status" value="1"/>
</dbReference>
<dbReference type="InterPro" id="IPR000719">
    <property type="entry name" value="Prot_kinase_dom"/>
</dbReference>
<dbReference type="RefSeq" id="WP_155441707.1">
    <property type="nucleotide sequence ID" value="NZ_WNLA01000023.1"/>
</dbReference>
<dbReference type="PROSITE" id="PS50011">
    <property type="entry name" value="PROTEIN_KINASE_DOM"/>
    <property type="match status" value="1"/>
</dbReference>
<keyword evidence="5" id="KW-0808">Transferase</keyword>
<dbReference type="Pfam" id="PF00560">
    <property type="entry name" value="LRR_1"/>
    <property type="match status" value="1"/>
</dbReference>
<dbReference type="Proteomes" id="UP000484015">
    <property type="component" value="Unassembled WGS sequence"/>
</dbReference>
<keyword evidence="6" id="KW-1185">Reference proteome</keyword>
<organism evidence="5 6">
    <name type="scientific">Pseudoduganella ginsengisoli</name>
    <dbReference type="NCBI Taxonomy" id="1462440"/>
    <lineage>
        <taxon>Bacteria</taxon>
        <taxon>Pseudomonadati</taxon>
        <taxon>Pseudomonadota</taxon>
        <taxon>Betaproteobacteria</taxon>
        <taxon>Burkholderiales</taxon>
        <taxon>Oxalobacteraceae</taxon>
        <taxon>Telluria group</taxon>
        <taxon>Pseudoduganella</taxon>
    </lineage>
</organism>
<dbReference type="OrthoDB" id="8532199at2"/>
<comment type="caution">
    <text evidence="5">The sequence shown here is derived from an EMBL/GenBank/DDBJ whole genome shotgun (WGS) entry which is preliminary data.</text>
</comment>
<protein>
    <submittedName>
        <fullName evidence="5">Protein kinase</fullName>
    </submittedName>
</protein>
<dbReference type="Pfam" id="PF13855">
    <property type="entry name" value="LRR_8"/>
    <property type="match status" value="1"/>
</dbReference>
<keyword evidence="2" id="KW-0677">Repeat</keyword>
<reference evidence="5 6" key="1">
    <citation type="submission" date="2019-11" db="EMBL/GenBank/DDBJ databases">
        <title>Type strains purchased from KCTC, JCM and DSMZ.</title>
        <authorList>
            <person name="Lu H."/>
        </authorList>
    </citation>
    <scope>NUCLEOTIDE SEQUENCE [LARGE SCALE GENOMIC DNA]</scope>
    <source>
        <strain evidence="5 6">KCTC 42409</strain>
    </source>
</reference>
<dbReference type="GO" id="GO:0004672">
    <property type="term" value="F:protein kinase activity"/>
    <property type="evidence" value="ECO:0007669"/>
    <property type="project" value="InterPro"/>
</dbReference>
<sequence length="442" mass="47979">MHTLEQLRAGELAGVQRLQIKAGLTEFPSEIYDLADSLEILDLSGNALSCLPDDLPRLHKLRVLFCSDNQFTALPPVLGRCEQLTMVGFKANRIVHVPASALPPKLRWLILTDNAVETLPPEIGRCTDMQKLMLAGNRLTALPDELAHCHKLELLRIAANRLTALPDWLADLPRLSWLAFAGNPFSTPLELQALERSPVPLVAWTSLTLGRKLGEGASGVIYQATQQRAGDVAAHVAIKLFKGAVTSDGLPQSEMAACIAAGKHPDLIPVLGRIHGHPDHAQGLVMPLIDPDYGNLAGPPSLQSCTRDIYDDTKRFDAGTALRIAYGIASAAAHLHRQGILHGDLYGHNTLHCPRGRSLLGDFGAASFFDPAGPLAIGLQRIETRAFGCLLEELLQRCDGLRPELAARLHAWAAACLDSTPQARPPLIYIARQLEQILDNPF</sequence>
<dbReference type="InterPro" id="IPR011009">
    <property type="entry name" value="Kinase-like_dom_sf"/>
</dbReference>
<dbReference type="Gene3D" id="1.10.510.10">
    <property type="entry name" value="Transferase(Phosphotransferase) domain 1"/>
    <property type="match status" value="1"/>
</dbReference>
<name>A0A6L6Q6F2_9BURK</name>
<evidence type="ECO:0000256" key="3">
    <source>
        <dbReference type="PROSITE-ProRule" id="PRU10141"/>
    </source>
</evidence>
<dbReference type="SUPFAM" id="SSF56112">
    <property type="entry name" value="Protein kinase-like (PK-like)"/>
    <property type="match status" value="1"/>
</dbReference>
<gene>
    <name evidence="5" type="ORF">GM668_25070</name>
</gene>
<feature type="domain" description="Protein kinase" evidence="4">
    <location>
        <begin position="207"/>
        <end position="442"/>
    </location>
</feature>
<keyword evidence="3" id="KW-0067">ATP-binding</keyword>
<keyword evidence="5" id="KW-0418">Kinase</keyword>
<dbReference type="InterPro" id="IPR003591">
    <property type="entry name" value="Leu-rich_rpt_typical-subtyp"/>
</dbReference>
<dbReference type="SMART" id="SM00369">
    <property type="entry name" value="LRR_TYP"/>
    <property type="match status" value="5"/>
</dbReference>
<evidence type="ECO:0000313" key="6">
    <source>
        <dbReference type="Proteomes" id="UP000484015"/>
    </source>
</evidence>
<dbReference type="Gene3D" id="3.80.10.10">
    <property type="entry name" value="Ribonuclease Inhibitor"/>
    <property type="match status" value="2"/>
</dbReference>
<dbReference type="PANTHER" id="PTHR48051">
    <property type="match status" value="1"/>
</dbReference>
<evidence type="ECO:0000259" key="4">
    <source>
        <dbReference type="PROSITE" id="PS50011"/>
    </source>
</evidence>
<dbReference type="InterPro" id="IPR032675">
    <property type="entry name" value="LRR_dom_sf"/>
</dbReference>
<dbReference type="InterPro" id="IPR017441">
    <property type="entry name" value="Protein_kinase_ATP_BS"/>
</dbReference>
<dbReference type="GO" id="GO:0005524">
    <property type="term" value="F:ATP binding"/>
    <property type="evidence" value="ECO:0007669"/>
    <property type="project" value="UniProtKB-UniRule"/>
</dbReference>
<dbReference type="SUPFAM" id="SSF52058">
    <property type="entry name" value="L domain-like"/>
    <property type="match status" value="1"/>
</dbReference>
<keyword evidence="1" id="KW-0433">Leucine-rich repeat</keyword>
<dbReference type="EMBL" id="WNLA01000023">
    <property type="protein sequence ID" value="MTW05357.1"/>
    <property type="molecule type" value="Genomic_DNA"/>
</dbReference>